<dbReference type="Proteomes" id="UP001138997">
    <property type="component" value="Unassembled WGS sequence"/>
</dbReference>
<name>A0A9X1NFS4_9ACTN</name>
<sequence length="138" mass="14943">MDLDEMLGINPQDPKDRHARALVEADSKLLDDLIRIREEQGLSQTDVGRLMGISPSSVSRIESGERDPHLSTLRRYAMAVGATVQHTVGKFQDTATTAEAVWAGGASTKITTTWTSQTSELSTLVARVAHVQQAKEGA</sequence>
<dbReference type="AlphaFoldDB" id="A0A9X1NFS4"/>
<dbReference type="SUPFAM" id="SSF47413">
    <property type="entry name" value="lambda repressor-like DNA-binding domains"/>
    <property type="match status" value="1"/>
</dbReference>
<reference evidence="2" key="1">
    <citation type="submission" date="2021-11" db="EMBL/GenBank/DDBJ databases">
        <title>Streptomyces corallinus and Kineosporia corallina sp. nov., two new coral-derived marine actinobacteria.</title>
        <authorList>
            <person name="Buangrab K."/>
            <person name="Sutthacheep M."/>
            <person name="Yeemin T."/>
            <person name="Harunari E."/>
            <person name="Igarashi Y."/>
            <person name="Sripreechasak P."/>
            <person name="Kanchanasin P."/>
            <person name="Tanasupawat S."/>
            <person name="Phongsopitanun W."/>
        </authorList>
    </citation>
    <scope>NUCLEOTIDE SEQUENCE</scope>
    <source>
        <strain evidence="2">JCM 31032</strain>
    </source>
</reference>
<organism evidence="2 3">
    <name type="scientific">Kineosporia babensis</name>
    <dbReference type="NCBI Taxonomy" id="499548"/>
    <lineage>
        <taxon>Bacteria</taxon>
        <taxon>Bacillati</taxon>
        <taxon>Actinomycetota</taxon>
        <taxon>Actinomycetes</taxon>
        <taxon>Kineosporiales</taxon>
        <taxon>Kineosporiaceae</taxon>
        <taxon>Kineosporia</taxon>
    </lineage>
</organism>
<dbReference type="InterPro" id="IPR001387">
    <property type="entry name" value="Cro/C1-type_HTH"/>
</dbReference>
<protein>
    <submittedName>
        <fullName evidence="2">Helix-turn-helix transcriptional regulator</fullName>
    </submittedName>
</protein>
<accession>A0A9X1NFS4</accession>
<dbReference type="CDD" id="cd00093">
    <property type="entry name" value="HTH_XRE"/>
    <property type="match status" value="1"/>
</dbReference>
<dbReference type="EMBL" id="JAJOMB010000010">
    <property type="protein sequence ID" value="MCD5313006.1"/>
    <property type="molecule type" value="Genomic_DNA"/>
</dbReference>
<dbReference type="Pfam" id="PF01381">
    <property type="entry name" value="HTH_3"/>
    <property type="match status" value="1"/>
</dbReference>
<dbReference type="GO" id="GO:0003677">
    <property type="term" value="F:DNA binding"/>
    <property type="evidence" value="ECO:0007669"/>
    <property type="project" value="InterPro"/>
</dbReference>
<keyword evidence="3" id="KW-1185">Reference proteome</keyword>
<comment type="caution">
    <text evidence="2">The sequence shown here is derived from an EMBL/GenBank/DDBJ whole genome shotgun (WGS) entry which is preliminary data.</text>
</comment>
<dbReference type="SMART" id="SM00530">
    <property type="entry name" value="HTH_XRE"/>
    <property type="match status" value="1"/>
</dbReference>
<evidence type="ECO:0000259" key="1">
    <source>
        <dbReference type="PROSITE" id="PS50943"/>
    </source>
</evidence>
<evidence type="ECO:0000313" key="3">
    <source>
        <dbReference type="Proteomes" id="UP001138997"/>
    </source>
</evidence>
<dbReference type="RefSeq" id="WP_231443803.1">
    <property type="nucleotide sequence ID" value="NZ_JAJOMB010000010.1"/>
</dbReference>
<dbReference type="InterPro" id="IPR010982">
    <property type="entry name" value="Lambda_DNA-bd_dom_sf"/>
</dbReference>
<dbReference type="PROSITE" id="PS50943">
    <property type="entry name" value="HTH_CROC1"/>
    <property type="match status" value="1"/>
</dbReference>
<dbReference type="Gene3D" id="1.10.260.40">
    <property type="entry name" value="lambda repressor-like DNA-binding domains"/>
    <property type="match status" value="1"/>
</dbReference>
<feature type="domain" description="HTH cro/C1-type" evidence="1">
    <location>
        <begin position="33"/>
        <end position="91"/>
    </location>
</feature>
<proteinExistence type="predicted"/>
<gene>
    <name evidence="2" type="ORF">LR394_19025</name>
</gene>
<evidence type="ECO:0000313" key="2">
    <source>
        <dbReference type="EMBL" id="MCD5313006.1"/>
    </source>
</evidence>